<dbReference type="GO" id="GO:0005886">
    <property type="term" value="C:plasma membrane"/>
    <property type="evidence" value="ECO:0007669"/>
    <property type="project" value="TreeGrafter"/>
</dbReference>
<reference evidence="2" key="1">
    <citation type="submission" date="2012-02" db="EMBL/GenBank/DDBJ databases">
        <title>The complete genome of Solitalea canadensis DSM 3403.</title>
        <authorList>
            <consortium name="US DOE Joint Genome Institute (JGI-PGF)"/>
            <person name="Lucas S."/>
            <person name="Copeland A."/>
            <person name="Lapidus A."/>
            <person name="Glavina del Rio T."/>
            <person name="Dalin E."/>
            <person name="Tice H."/>
            <person name="Bruce D."/>
            <person name="Goodwin L."/>
            <person name="Pitluck S."/>
            <person name="Peters L."/>
            <person name="Ovchinnikova G."/>
            <person name="Lu M."/>
            <person name="Kyrpides N."/>
            <person name="Mavromatis K."/>
            <person name="Ivanova N."/>
            <person name="Brettin T."/>
            <person name="Detter J.C."/>
            <person name="Han C."/>
            <person name="Larimer F."/>
            <person name="Land M."/>
            <person name="Hauser L."/>
            <person name="Markowitz V."/>
            <person name="Cheng J.-F."/>
            <person name="Hugenholtz P."/>
            <person name="Woyke T."/>
            <person name="Wu D."/>
            <person name="Spring S."/>
            <person name="Schroeder M."/>
            <person name="Kopitz M."/>
            <person name="Brambilla E."/>
            <person name="Klenk H.-P."/>
            <person name="Eisen J.A."/>
        </authorList>
    </citation>
    <scope>NUCLEOTIDE SEQUENCE</scope>
    <source>
        <strain evidence="2">DSM 3403</strain>
    </source>
</reference>
<dbReference type="EMBL" id="CP003349">
    <property type="protein sequence ID" value="AFD08971.1"/>
    <property type="molecule type" value="Genomic_DNA"/>
</dbReference>
<feature type="transmembrane region" description="Helical" evidence="1">
    <location>
        <begin position="128"/>
        <end position="146"/>
    </location>
</feature>
<feature type="transmembrane region" description="Helical" evidence="1">
    <location>
        <begin position="95"/>
        <end position="116"/>
    </location>
</feature>
<accession>H8KM49</accession>
<feature type="transmembrane region" description="Helical" evidence="1">
    <location>
        <begin position="69"/>
        <end position="89"/>
    </location>
</feature>
<keyword evidence="1" id="KW-1133">Transmembrane helix</keyword>
<keyword evidence="3" id="KW-1185">Reference proteome</keyword>
<organism evidence="2 3">
    <name type="scientific">Solitalea canadensis (strain ATCC 29591 / DSM 3403 / JCM 21819 / LMG 8368 / NBRC 15130 / NCIMB 12057 / USAM 9D)</name>
    <name type="common">Flexibacter canadensis</name>
    <dbReference type="NCBI Taxonomy" id="929556"/>
    <lineage>
        <taxon>Bacteria</taxon>
        <taxon>Pseudomonadati</taxon>
        <taxon>Bacteroidota</taxon>
        <taxon>Sphingobacteriia</taxon>
        <taxon>Sphingobacteriales</taxon>
        <taxon>Sphingobacteriaceae</taxon>
        <taxon>Solitalea</taxon>
    </lineage>
</organism>
<dbReference type="HOGENOM" id="CLU_068878_1_1_10"/>
<dbReference type="PANTHER" id="PTHR34821">
    <property type="entry name" value="INNER MEMBRANE PROTEIN YDCZ"/>
    <property type="match status" value="1"/>
</dbReference>
<dbReference type="Proteomes" id="UP000007590">
    <property type="component" value="Chromosome"/>
</dbReference>
<keyword evidence="1" id="KW-0472">Membrane</keyword>
<dbReference type="AlphaFoldDB" id="H8KM49"/>
<keyword evidence="1" id="KW-0812">Transmembrane</keyword>
<evidence type="ECO:0000313" key="3">
    <source>
        <dbReference type="Proteomes" id="UP000007590"/>
    </source>
</evidence>
<evidence type="ECO:0008006" key="4">
    <source>
        <dbReference type="Google" id="ProtNLM"/>
    </source>
</evidence>
<gene>
    <name evidence="2" type="ordered locus">Solca_3978</name>
</gene>
<protein>
    <recommendedName>
        <fullName evidence="4">Transporter family-2 protein</fullName>
    </recommendedName>
</protein>
<proteinExistence type="predicted"/>
<dbReference type="Pfam" id="PF04657">
    <property type="entry name" value="DMT_YdcZ"/>
    <property type="match status" value="1"/>
</dbReference>
<dbReference type="InterPro" id="IPR006750">
    <property type="entry name" value="YdcZ"/>
</dbReference>
<name>H8KM49_SOLCM</name>
<feature type="transmembrane region" description="Helical" evidence="1">
    <location>
        <begin position="36"/>
        <end position="57"/>
    </location>
</feature>
<dbReference type="OrthoDB" id="9097160at2"/>
<evidence type="ECO:0000256" key="1">
    <source>
        <dbReference type="SAM" id="Phobius"/>
    </source>
</evidence>
<dbReference type="eggNOG" id="COG3238">
    <property type="taxonomic scope" value="Bacteria"/>
</dbReference>
<evidence type="ECO:0000313" key="2">
    <source>
        <dbReference type="EMBL" id="AFD08971.1"/>
    </source>
</evidence>
<dbReference type="PANTHER" id="PTHR34821:SF2">
    <property type="entry name" value="INNER MEMBRANE PROTEIN YDCZ"/>
    <property type="match status" value="1"/>
</dbReference>
<dbReference type="KEGG" id="scn:Solca_3978"/>
<dbReference type="STRING" id="929556.Solca_3978"/>
<sequence length="154" mass="16672">MNIFLYLFAFVIGLIIPLQTAVNNQLRITVAGSPVVTAFISFLVGAITLLIIALVTGQKMDQFFSQQISWWKFSGGAMGALFVFGSIVLAPRIGMAGMISLIIAGQIFSSLIFDKFGLLGLAIREISWARIIGALLVIIGVVLVNFSDQLFKSK</sequence>
<dbReference type="RefSeq" id="WP_014682194.1">
    <property type="nucleotide sequence ID" value="NC_017770.1"/>
</dbReference>